<evidence type="ECO:0000313" key="2">
    <source>
        <dbReference type="EMBL" id="KAK7054079.1"/>
    </source>
</evidence>
<protein>
    <submittedName>
        <fullName evidence="2">Uncharacterized protein</fullName>
    </submittedName>
</protein>
<evidence type="ECO:0000313" key="3">
    <source>
        <dbReference type="Proteomes" id="UP001362999"/>
    </source>
</evidence>
<feature type="region of interest" description="Disordered" evidence="1">
    <location>
        <begin position="1"/>
        <end position="47"/>
    </location>
</feature>
<feature type="compositionally biased region" description="Acidic residues" evidence="1">
    <location>
        <begin position="31"/>
        <end position="40"/>
    </location>
</feature>
<reference evidence="2 3" key="1">
    <citation type="journal article" date="2024" name="J Genomics">
        <title>Draft genome sequencing and assembly of Favolaschia claudopus CIRM-BRFM 2984 isolated from oak limbs.</title>
        <authorList>
            <person name="Navarro D."/>
            <person name="Drula E."/>
            <person name="Chaduli D."/>
            <person name="Cazenave R."/>
            <person name="Ahrendt S."/>
            <person name="Wang J."/>
            <person name="Lipzen A."/>
            <person name="Daum C."/>
            <person name="Barry K."/>
            <person name="Grigoriev I.V."/>
            <person name="Favel A."/>
            <person name="Rosso M.N."/>
            <person name="Martin F."/>
        </authorList>
    </citation>
    <scope>NUCLEOTIDE SEQUENCE [LARGE SCALE GENOMIC DNA]</scope>
    <source>
        <strain evidence="2 3">CIRM-BRFM 2984</strain>
    </source>
</reference>
<dbReference type="EMBL" id="JAWWNJ010000006">
    <property type="protein sequence ID" value="KAK7054079.1"/>
    <property type="molecule type" value="Genomic_DNA"/>
</dbReference>
<proteinExistence type="predicted"/>
<gene>
    <name evidence="2" type="ORF">R3P38DRAFT_1479137</name>
</gene>
<accession>A0AAW0DRY8</accession>
<evidence type="ECO:0000256" key="1">
    <source>
        <dbReference type="SAM" id="MobiDB-lite"/>
    </source>
</evidence>
<name>A0AAW0DRY8_9AGAR</name>
<organism evidence="2 3">
    <name type="scientific">Favolaschia claudopus</name>
    <dbReference type="NCBI Taxonomy" id="2862362"/>
    <lineage>
        <taxon>Eukaryota</taxon>
        <taxon>Fungi</taxon>
        <taxon>Dikarya</taxon>
        <taxon>Basidiomycota</taxon>
        <taxon>Agaricomycotina</taxon>
        <taxon>Agaricomycetes</taxon>
        <taxon>Agaricomycetidae</taxon>
        <taxon>Agaricales</taxon>
        <taxon>Marasmiineae</taxon>
        <taxon>Mycenaceae</taxon>
        <taxon>Favolaschia</taxon>
    </lineage>
</organism>
<dbReference type="Proteomes" id="UP001362999">
    <property type="component" value="Unassembled WGS sequence"/>
</dbReference>
<comment type="caution">
    <text evidence="2">The sequence shown here is derived from an EMBL/GenBank/DDBJ whole genome shotgun (WGS) entry which is preliminary data.</text>
</comment>
<sequence length="369" mass="41250">MSVDFHASEPETVPPSEYGDDSSEGLGGIPSDEDDGEEEDLVRRTGTQTVGRGWRNISKINSLAGIVDTDAPELVPLRASTTIAKTRKNEIRLSDLPSHLQTNFTRVFTPDLIRYVAALPPWEGIEGWEDLVEIWDPLFPEYPLAGDTELQKIVVKLADGKISGWRNKFSSTAVESLEEIYAQWKAHTPQDRAEVVDCLLEGNDKQRAFYYREYSDKEGNLVLKGIFQSYMIIRGLATHYAAVRSPLMPDDDPKTATFPEPTPLVYAIQACHGQARRARTASRRFLKSKLGRQDRISRGKVCRDSDRSLIKLVRKLEGKQKTQEKIMEAALEESLVTNKKRAGKAATAVAAELPSEAEPDFELVDNDSD</sequence>
<dbReference type="AlphaFoldDB" id="A0AAW0DRY8"/>
<keyword evidence="3" id="KW-1185">Reference proteome</keyword>